<dbReference type="Proteomes" id="UP000053240">
    <property type="component" value="Unassembled WGS sequence"/>
</dbReference>
<dbReference type="GO" id="GO:0016020">
    <property type="term" value="C:membrane"/>
    <property type="evidence" value="ECO:0007669"/>
    <property type="project" value="UniProtKB-SubCell"/>
</dbReference>
<dbReference type="GO" id="GO:0005509">
    <property type="term" value="F:calcium ion binding"/>
    <property type="evidence" value="ECO:0007669"/>
    <property type="project" value="UniProtKB-UniRule"/>
</dbReference>
<evidence type="ECO:0000259" key="8">
    <source>
        <dbReference type="PROSITE" id="PS50268"/>
    </source>
</evidence>
<protein>
    <submittedName>
        <fullName evidence="9">Fat-like cadherin-related tumor suppressor-like</fullName>
    </submittedName>
</protein>
<evidence type="ECO:0000256" key="6">
    <source>
        <dbReference type="ARBA" id="ARBA00023136"/>
    </source>
</evidence>
<dbReference type="PANTHER" id="PTHR24026">
    <property type="entry name" value="FAT ATYPICAL CADHERIN-RELATED"/>
    <property type="match status" value="1"/>
</dbReference>
<evidence type="ECO:0000256" key="3">
    <source>
        <dbReference type="ARBA" id="ARBA00022737"/>
    </source>
</evidence>
<dbReference type="GO" id="GO:0007156">
    <property type="term" value="P:homophilic cell adhesion via plasma membrane adhesion molecules"/>
    <property type="evidence" value="ECO:0007669"/>
    <property type="project" value="InterPro"/>
</dbReference>
<dbReference type="PANTHER" id="PTHR24026:SF118">
    <property type="entry name" value="DE-CADHERIN"/>
    <property type="match status" value="1"/>
</dbReference>
<keyword evidence="6" id="KW-0472">Membrane</keyword>
<organism evidence="9 10">
    <name type="scientific">Papilio machaon</name>
    <name type="common">Old World swallowtail butterfly</name>
    <dbReference type="NCBI Taxonomy" id="76193"/>
    <lineage>
        <taxon>Eukaryota</taxon>
        <taxon>Metazoa</taxon>
        <taxon>Ecdysozoa</taxon>
        <taxon>Arthropoda</taxon>
        <taxon>Hexapoda</taxon>
        <taxon>Insecta</taxon>
        <taxon>Pterygota</taxon>
        <taxon>Neoptera</taxon>
        <taxon>Endopterygota</taxon>
        <taxon>Lepidoptera</taxon>
        <taxon>Glossata</taxon>
        <taxon>Ditrysia</taxon>
        <taxon>Papilionoidea</taxon>
        <taxon>Papilionidae</taxon>
        <taxon>Papilioninae</taxon>
        <taxon>Papilio</taxon>
    </lineage>
</organism>
<dbReference type="SUPFAM" id="SSF49313">
    <property type="entry name" value="Cadherin-like"/>
    <property type="match status" value="2"/>
</dbReference>
<evidence type="ECO:0000256" key="5">
    <source>
        <dbReference type="ARBA" id="ARBA00022989"/>
    </source>
</evidence>
<evidence type="ECO:0000256" key="2">
    <source>
        <dbReference type="ARBA" id="ARBA00022692"/>
    </source>
</evidence>
<dbReference type="Gene3D" id="2.60.40.60">
    <property type="entry name" value="Cadherins"/>
    <property type="match status" value="3"/>
</dbReference>
<evidence type="ECO:0000313" key="10">
    <source>
        <dbReference type="Proteomes" id="UP000053240"/>
    </source>
</evidence>
<dbReference type="InParanoid" id="A0A0N1IPF3"/>
<dbReference type="CDD" id="cd11304">
    <property type="entry name" value="Cadherin_repeat"/>
    <property type="match status" value="2"/>
</dbReference>
<keyword evidence="4 7" id="KW-0106">Calcium</keyword>
<dbReference type="InterPro" id="IPR002126">
    <property type="entry name" value="Cadherin-like_dom"/>
</dbReference>
<dbReference type="InterPro" id="IPR015919">
    <property type="entry name" value="Cadherin-like_sf"/>
</dbReference>
<name>A0A0N1IPF3_PAPMA</name>
<evidence type="ECO:0000256" key="7">
    <source>
        <dbReference type="PROSITE-ProRule" id="PRU00043"/>
    </source>
</evidence>
<dbReference type="STRING" id="76193.A0A0N1IPF3"/>
<feature type="domain" description="Cadherin" evidence="8">
    <location>
        <begin position="222"/>
        <end position="336"/>
    </location>
</feature>
<accession>A0A0N1IPF3</accession>
<dbReference type="PRINTS" id="PR00205">
    <property type="entry name" value="CADHERIN"/>
</dbReference>
<dbReference type="AlphaFoldDB" id="A0A0N1IPF3"/>
<evidence type="ECO:0000313" key="9">
    <source>
        <dbReference type="EMBL" id="KPJ14085.1"/>
    </source>
</evidence>
<comment type="subcellular location">
    <subcellularLocation>
        <location evidence="1">Membrane</location>
    </subcellularLocation>
</comment>
<keyword evidence="5" id="KW-1133">Transmembrane helix</keyword>
<sequence>MGEPRLPPAGADSTATVTVEVTNENDCPPQFSQAAYEAEVLLPTAAGVRVLVLEAQDADGPPAGALVFDILEGDPEGASEAEVSVRAWGGGATPRWPRAHYELEAREDAAPGRALTPTLQAEPPLGRALIYTLHEGPAELFEVHFETDRSAEQIRSAVHKQNRVVLCAVFAGAVVPRAALDYEAAREHRLGVRATDTVSGAFADVTVLVRVLDVNDCAPRFERDEYRVSVREAAPVGASLLTVQAADDDQGDNGNVTYSLSAWGSGAATVGAVGALPFAVGAHSGEVTVAGALDREQCAEHHLLLTAADAGQPALHTTAHLFITIRSFKKEEHEEIELYLLEFARNLFWLQFNKKIIDKIQSG</sequence>
<evidence type="ECO:0000256" key="1">
    <source>
        <dbReference type="ARBA" id="ARBA00004370"/>
    </source>
</evidence>
<dbReference type="Pfam" id="PF00028">
    <property type="entry name" value="Cadherin"/>
    <property type="match status" value="1"/>
</dbReference>
<reference evidence="9 10" key="1">
    <citation type="journal article" date="2015" name="Nat. Commun.">
        <title>Outbred genome sequencing and CRISPR/Cas9 gene editing in butterflies.</title>
        <authorList>
            <person name="Li X."/>
            <person name="Fan D."/>
            <person name="Zhang W."/>
            <person name="Liu G."/>
            <person name="Zhang L."/>
            <person name="Zhao L."/>
            <person name="Fang X."/>
            <person name="Chen L."/>
            <person name="Dong Y."/>
            <person name="Chen Y."/>
            <person name="Ding Y."/>
            <person name="Zhao R."/>
            <person name="Feng M."/>
            <person name="Zhu Y."/>
            <person name="Feng Y."/>
            <person name="Jiang X."/>
            <person name="Zhu D."/>
            <person name="Xiang H."/>
            <person name="Feng X."/>
            <person name="Li S."/>
            <person name="Wang J."/>
            <person name="Zhang G."/>
            <person name="Kronforst M.R."/>
            <person name="Wang W."/>
        </authorList>
    </citation>
    <scope>NUCLEOTIDE SEQUENCE [LARGE SCALE GENOMIC DNA]</scope>
    <source>
        <strain evidence="9">Ya'a_city_454_Pm</strain>
        <tissue evidence="9">Whole body</tissue>
    </source>
</reference>
<dbReference type="PROSITE" id="PS50268">
    <property type="entry name" value="CADHERIN_2"/>
    <property type="match status" value="2"/>
</dbReference>
<keyword evidence="3" id="KW-0677">Repeat</keyword>
<keyword evidence="2" id="KW-0812">Transmembrane</keyword>
<dbReference type="EMBL" id="KQ460545">
    <property type="protein sequence ID" value="KPJ14085.1"/>
    <property type="molecule type" value="Genomic_DNA"/>
</dbReference>
<gene>
    <name evidence="9" type="ORF">RR48_02686</name>
</gene>
<keyword evidence="10" id="KW-1185">Reference proteome</keyword>
<feature type="domain" description="Cadherin" evidence="8">
    <location>
        <begin position="97"/>
        <end position="221"/>
    </location>
</feature>
<dbReference type="GO" id="GO:0009653">
    <property type="term" value="P:anatomical structure morphogenesis"/>
    <property type="evidence" value="ECO:0007669"/>
    <property type="project" value="UniProtKB-ARBA"/>
</dbReference>
<dbReference type="FunFam" id="2.60.40.60:FF:000020">
    <property type="entry name" value="Dachsous cadherin-related 1b"/>
    <property type="match status" value="1"/>
</dbReference>
<dbReference type="SMART" id="SM00112">
    <property type="entry name" value="CA"/>
    <property type="match status" value="2"/>
</dbReference>
<proteinExistence type="predicted"/>
<evidence type="ECO:0000256" key="4">
    <source>
        <dbReference type="ARBA" id="ARBA00022837"/>
    </source>
</evidence>
<dbReference type="GO" id="GO:0060429">
    <property type="term" value="P:epithelium development"/>
    <property type="evidence" value="ECO:0007669"/>
    <property type="project" value="UniProtKB-ARBA"/>
</dbReference>